<keyword evidence="2" id="KW-1185">Reference proteome</keyword>
<accession>A0ACB9TUL4</accession>
<organism evidence="1 2">
    <name type="scientific">Holotrichia oblita</name>
    <name type="common">Chafer beetle</name>
    <dbReference type="NCBI Taxonomy" id="644536"/>
    <lineage>
        <taxon>Eukaryota</taxon>
        <taxon>Metazoa</taxon>
        <taxon>Ecdysozoa</taxon>
        <taxon>Arthropoda</taxon>
        <taxon>Hexapoda</taxon>
        <taxon>Insecta</taxon>
        <taxon>Pterygota</taxon>
        <taxon>Neoptera</taxon>
        <taxon>Endopterygota</taxon>
        <taxon>Coleoptera</taxon>
        <taxon>Polyphaga</taxon>
        <taxon>Scarabaeiformia</taxon>
        <taxon>Scarabaeidae</taxon>
        <taxon>Melolonthinae</taxon>
        <taxon>Holotrichia</taxon>
    </lineage>
</organism>
<comment type="caution">
    <text evidence="1">The sequence shown here is derived from an EMBL/GenBank/DDBJ whole genome shotgun (WGS) entry which is preliminary data.</text>
</comment>
<protein>
    <submittedName>
        <fullName evidence="1">Ccaat-binding factor-related</fullName>
    </submittedName>
</protein>
<evidence type="ECO:0000313" key="2">
    <source>
        <dbReference type="Proteomes" id="UP001056778"/>
    </source>
</evidence>
<evidence type="ECO:0000313" key="1">
    <source>
        <dbReference type="EMBL" id="KAI4470572.1"/>
    </source>
</evidence>
<sequence length="733" mass="84492">MKFKKRNRPISDSDDLQTTAFKDDRKLWFNEIADDPADFKLPSDDLINTLREEAKRCLDSEVANFNTKNAKSNSDYRWMKTATQKGTVSDKIAASTVLIQDNPITHLDILRNLVSMVKVGKKKECIVVIDTLTELFTTCLLKQNLKLKFFGQRPLTELAQICSGNARTRQQYLTYWYFEDQLKEIYSNFVVALNKAAHDTLDANKEKAIGAIFYSALYKKLNDPKLLTTTHQAIFLNLIYKSLLQDTEIFRIKTFIKRLLQLASFMQPSFACGVLYLISQLLTKRPSLQAIKLEQVDSQSLAKFEDNEEEKYADVVDNEVFVIEDDNENDKNALKSTNEDEKEEKPDIEILNANTKTCPSWYHCSTTIKEEKKNPTCYDPFNRNPLFAGAEYTAYFELLNLKDHYHPTVSLYADNLLQGKPINYSGDPLKDFSLIRFLDRFVFKNPKKINSNDGSHPTFGIRKKYIPSGLRSLALNSERYLQQKEKNIPPEELYLYKYMQKKVGEKIKNSEDSDLESVASEEFEEMLDKMNNFKDVEDDLDYMKEIESSLKNKSTKNKNSRKTINNSDESDDDNDTEDSEGDEVEGDEFSGSEIDDDIELDNEDKELIQDLDDDDDVSDMEFESDDNDNLKTAKTMKKKGDINGVFASAEEFASILEDEGNNSKMGGRSNTLSNKENAAVKQIEWEQKRNHWIQGYNKAVGKTSRKFEHNKDKYNKKRPFKSRGNSKSKKPRI</sequence>
<gene>
    <name evidence="1" type="ORF">MML48_1g02363</name>
</gene>
<dbReference type="EMBL" id="CM043015">
    <property type="protein sequence ID" value="KAI4470572.1"/>
    <property type="molecule type" value="Genomic_DNA"/>
</dbReference>
<reference evidence="1" key="1">
    <citation type="submission" date="2022-04" db="EMBL/GenBank/DDBJ databases">
        <title>Chromosome-scale genome assembly of Holotrichia oblita Faldermann.</title>
        <authorList>
            <person name="Rongchong L."/>
        </authorList>
    </citation>
    <scope>NUCLEOTIDE SEQUENCE</scope>
    <source>
        <strain evidence="1">81SQS9</strain>
    </source>
</reference>
<dbReference type="Proteomes" id="UP001056778">
    <property type="component" value="Chromosome 1"/>
</dbReference>
<proteinExistence type="predicted"/>
<name>A0ACB9TUL4_HOLOL</name>